<evidence type="ECO:0000313" key="4">
    <source>
        <dbReference type="Proteomes" id="UP000076871"/>
    </source>
</evidence>
<comment type="similarity">
    <text evidence="1">Belongs to the peptidase C14B family.</text>
</comment>
<dbReference type="GO" id="GO:0004197">
    <property type="term" value="F:cysteine-type endopeptidase activity"/>
    <property type="evidence" value="ECO:0007669"/>
    <property type="project" value="InterPro"/>
</dbReference>
<dbReference type="InterPro" id="IPR050452">
    <property type="entry name" value="Metacaspase"/>
</dbReference>
<accession>A0A165EHS8</accession>
<evidence type="ECO:0000259" key="2">
    <source>
        <dbReference type="Pfam" id="PF00656"/>
    </source>
</evidence>
<dbReference type="Proteomes" id="UP000076871">
    <property type="component" value="Unassembled WGS sequence"/>
</dbReference>
<dbReference type="PANTHER" id="PTHR48104:SF30">
    <property type="entry name" value="METACASPASE-1"/>
    <property type="match status" value="1"/>
</dbReference>
<dbReference type="GeneID" id="63818317"/>
<feature type="domain" description="Peptidase C14 caspase" evidence="2">
    <location>
        <begin position="17"/>
        <end position="374"/>
    </location>
</feature>
<evidence type="ECO:0000313" key="3">
    <source>
        <dbReference type="EMBL" id="KZT07075.1"/>
    </source>
</evidence>
<proteinExistence type="inferred from homology"/>
<protein>
    <recommendedName>
        <fullName evidence="2">Peptidase C14 caspase domain-containing protein</fullName>
    </recommendedName>
</protein>
<dbReference type="GO" id="GO:0005737">
    <property type="term" value="C:cytoplasm"/>
    <property type="evidence" value="ECO:0007669"/>
    <property type="project" value="TreeGrafter"/>
</dbReference>
<dbReference type="InParanoid" id="A0A165EHS8"/>
<dbReference type="Gene3D" id="3.40.50.12660">
    <property type="match status" value="1"/>
</dbReference>
<dbReference type="GO" id="GO:0006508">
    <property type="term" value="P:proteolysis"/>
    <property type="evidence" value="ECO:0007669"/>
    <property type="project" value="InterPro"/>
</dbReference>
<dbReference type="AlphaFoldDB" id="A0A165EHS8"/>
<dbReference type="OrthoDB" id="3223806at2759"/>
<dbReference type="PANTHER" id="PTHR48104">
    <property type="entry name" value="METACASPASE-4"/>
    <property type="match status" value="1"/>
</dbReference>
<dbReference type="Pfam" id="PF00656">
    <property type="entry name" value="Peptidase_C14"/>
    <property type="match status" value="1"/>
</dbReference>
<evidence type="ECO:0000256" key="1">
    <source>
        <dbReference type="ARBA" id="ARBA00009005"/>
    </source>
</evidence>
<gene>
    <name evidence="3" type="ORF">LAESUDRAFT_131614</name>
</gene>
<reference evidence="3 4" key="1">
    <citation type="journal article" date="2016" name="Mol. Biol. Evol.">
        <title>Comparative Genomics of Early-Diverging Mushroom-Forming Fungi Provides Insights into the Origins of Lignocellulose Decay Capabilities.</title>
        <authorList>
            <person name="Nagy L.G."/>
            <person name="Riley R."/>
            <person name="Tritt A."/>
            <person name="Adam C."/>
            <person name="Daum C."/>
            <person name="Floudas D."/>
            <person name="Sun H."/>
            <person name="Yadav J.S."/>
            <person name="Pangilinan J."/>
            <person name="Larsson K.H."/>
            <person name="Matsuura K."/>
            <person name="Barry K."/>
            <person name="Labutti K."/>
            <person name="Kuo R."/>
            <person name="Ohm R.A."/>
            <person name="Bhattacharya S.S."/>
            <person name="Shirouzu T."/>
            <person name="Yoshinaga Y."/>
            <person name="Martin F.M."/>
            <person name="Grigoriev I.V."/>
            <person name="Hibbett D.S."/>
        </authorList>
    </citation>
    <scope>NUCLEOTIDE SEQUENCE [LARGE SCALE GENOMIC DNA]</scope>
    <source>
        <strain evidence="3 4">93-53</strain>
    </source>
</reference>
<organism evidence="3 4">
    <name type="scientific">Laetiporus sulphureus 93-53</name>
    <dbReference type="NCBI Taxonomy" id="1314785"/>
    <lineage>
        <taxon>Eukaryota</taxon>
        <taxon>Fungi</taxon>
        <taxon>Dikarya</taxon>
        <taxon>Basidiomycota</taxon>
        <taxon>Agaricomycotina</taxon>
        <taxon>Agaricomycetes</taxon>
        <taxon>Polyporales</taxon>
        <taxon>Laetiporus</taxon>
    </lineage>
</organism>
<dbReference type="RefSeq" id="XP_040764815.1">
    <property type="nucleotide sequence ID" value="XM_040901285.1"/>
</dbReference>
<keyword evidence="4" id="KW-1185">Reference proteome</keyword>
<dbReference type="EMBL" id="KV427621">
    <property type="protein sequence ID" value="KZT07075.1"/>
    <property type="molecule type" value="Genomic_DNA"/>
</dbReference>
<dbReference type="InterPro" id="IPR011600">
    <property type="entry name" value="Pept_C14_caspase"/>
</dbReference>
<sequence length="441" mass="49922">MKIIRYLRRQQSDQPPKKKALIVGIKYDTPESPKSPDYVQLVGPHKDAQDFRDLLIDTYGYAKEDVTVMTDGKGDISLAPTKANMVREMRRLVKDARPGDHFVFLYSGHSDQIPCLEGSEDDGMDEVILPMDHECLEKREKLIIDNDLRKLLVDSLPVGAYLTAIFDTCHSGTMLDLEHYRCNAIYHPWVSKGWRRFKTLWMWTVLPSKTFSLRSAPSRLHNMPSLAQAFSRSSQHRHPAPEKTFPFVRQRSPLTRVQSPPTSSQSPTLPVELHRGRLARRRGSFIIKSTALQLKTTALGLIIPQCMSPVSQLRECDGDCVASPTEKAHVISISACGDSQVDWEGGNIGSMTQALVKYLRQHPHPTLHELMEYIDEDRHQASMRIHKIGNNIRKKGKRVERSQGTVFTVPIGGESVELPVEVLNFQDPQLGSLEKLVSSWE</sequence>
<name>A0A165EHS8_9APHY</name>